<evidence type="ECO:0000259" key="6">
    <source>
        <dbReference type="PROSITE" id="PS50977"/>
    </source>
</evidence>
<gene>
    <name evidence="7" type="ORF">DN412_03575</name>
</gene>
<dbReference type="SUPFAM" id="SSF46689">
    <property type="entry name" value="Homeodomain-like"/>
    <property type="match status" value="1"/>
</dbReference>
<dbReference type="SUPFAM" id="SSF48498">
    <property type="entry name" value="Tetracyclin repressor-like, C-terminal domain"/>
    <property type="match status" value="1"/>
</dbReference>
<keyword evidence="2 4" id="KW-0238">DNA-binding</keyword>
<keyword evidence="3" id="KW-0804">Transcription</keyword>
<sequence length="240" mass="25972">MHPAMKVIKSGRNGPTRDIGHLDATLENAMNATVKSPAPSHRERLLKEGLRSFYATGFHGTSVDELLAAAEAPKGSFYHHFGSKDEFAKAVIAEYSAAQMALLDKFASREDLTAYQKIIAYFETLLGRFERSQHKVGCLVGKFSTELAPSSDAFSAILAESMKDWRAGLAKITQEGHRDGSIRTDMPAGQQAVLLLSLIQGSLVVALAERNHDSLTAVRASLPKLLSARYGTPSRATAGK</sequence>
<dbReference type="InterPro" id="IPR011075">
    <property type="entry name" value="TetR_C"/>
</dbReference>
<dbReference type="Pfam" id="PF00440">
    <property type="entry name" value="TetR_N"/>
    <property type="match status" value="1"/>
</dbReference>
<feature type="region of interest" description="Disordered" evidence="5">
    <location>
        <begin position="1"/>
        <end position="20"/>
    </location>
</feature>
<keyword evidence="8" id="KW-1185">Reference proteome</keyword>
<dbReference type="Proteomes" id="UP000255165">
    <property type="component" value="Unassembled WGS sequence"/>
</dbReference>
<evidence type="ECO:0000256" key="5">
    <source>
        <dbReference type="SAM" id="MobiDB-lite"/>
    </source>
</evidence>
<dbReference type="Gene3D" id="1.10.357.10">
    <property type="entry name" value="Tetracycline Repressor, domain 2"/>
    <property type="match status" value="1"/>
</dbReference>
<feature type="DNA-binding region" description="H-T-H motif" evidence="4">
    <location>
        <begin position="62"/>
        <end position="81"/>
    </location>
</feature>
<feature type="domain" description="HTH tetR-type" evidence="6">
    <location>
        <begin position="39"/>
        <end position="99"/>
    </location>
</feature>
<dbReference type="InterPro" id="IPR001647">
    <property type="entry name" value="HTH_TetR"/>
</dbReference>
<accession>A0A370P0Z2</accession>
<dbReference type="GO" id="GO:0003677">
    <property type="term" value="F:DNA binding"/>
    <property type="evidence" value="ECO:0007669"/>
    <property type="project" value="UniProtKB-UniRule"/>
</dbReference>
<dbReference type="AlphaFoldDB" id="A0A370P0Z2"/>
<evidence type="ECO:0000256" key="3">
    <source>
        <dbReference type="ARBA" id="ARBA00023163"/>
    </source>
</evidence>
<organism evidence="7 8">
    <name type="scientific">Cupriavidus lacunae</name>
    <dbReference type="NCBI Taxonomy" id="2666307"/>
    <lineage>
        <taxon>Bacteria</taxon>
        <taxon>Pseudomonadati</taxon>
        <taxon>Pseudomonadota</taxon>
        <taxon>Betaproteobacteria</taxon>
        <taxon>Burkholderiales</taxon>
        <taxon>Burkholderiaceae</taxon>
        <taxon>Cupriavidus</taxon>
    </lineage>
</organism>
<name>A0A370P0Z2_9BURK</name>
<dbReference type="InterPro" id="IPR009057">
    <property type="entry name" value="Homeodomain-like_sf"/>
</dbReference>
<reference evidence="7 8" key="1">
    <citation type="submission" date="2018-06" db="EMBL/GenBank/DDBJ databases">
        <authorList>
            <person name="Feng T."/>
            <person name="Jeon C.O."/>
        </authorList>
    </citation>
    <scope>NUCLEOTIDE SEQUENCE [LARGE SCALE GENOMIC DNA]</scope>
    <source>
        <strain evidence="7 8">S23</strain>
    </source>
</reference>
<dbReference type="PROSITE" id="PS50977">
    <property type="entry name" value="HTH_TETR_2"/>
    <property type="match status" value="1"/>
</dbReference>
<evidence type="ECO:0000256" key="2">
    <source>
        <dbReference type="ARBA" id="ARBA00023125"/>
    </source>
</evidence>
<protein>
    <submittedName>
        <fullName evidence="7">TetR/AcrR family transcriptional regulator</fullName>
    </submittedName>
</protein>
<evidence type="ECO:0000256" key="4">
    <source>
        <dbReference type="PROSITE-ProRule" id="PRU00335"/>
    </source>
</evidence>
<dbReference type="InterPro" id="IPR036271">
    <property type="entry name" value="Tet_transcr_reg_TetR-rel_C_sf"/>
</dbReference>
<keyword evidence="1" id="KW-0805">Transcription regulation</keyword>
<proteinExistence type="predicted"/>
<dbReference type="EMBL" id="QKWJ01000003">
    <property type="protein sequence ID" value="RDK11455.1"/>
    <property type="molecule type" value="Genomic_DNA"/>
</dbReference>
<dbReference type="Pfam" id="PF16925">
    <property type="entry name" value="TetR_C_13"/>
    <property type="match status" value="1"/>
</dbReference>
<dbReference type="PANTHER" id="PTHR47506:SF6">
    <property type="entry name" value="HTH-TYPE TRANSCRIPTIONAL REPRESSOR NEMR"/>
    <property type="match status" value="1"/>
</dbReference>
<evidence type="ECO:0000313" key="8">
    <source>
        <dbReference type="Proteomes" id="UP000255165"/>
    </source>
</evidence>
<evidence type="ECO:0000256" key="1">
    <source>
        <dbReference type="ARBA" id="ARBA00023015"/>
    </source>
</evidence>
<dbReference type="PANTHER" id="PTHR47506">
    <property type="entry name" value="TRANSCRIPTIONAL REGULATORY PROTEIN"/>
    <property type="match status" value="1"/>
</dbReference>
<evidence type="ECO:0000313" key="7">
    <source>
        <dbReference type="EMBL" id="RDK11455.1"/>
    </source>
</evidence>
<comment type="caution">
    <text evidence="7">The sequence shown here is derived from an EMBL/GenBank/DDBJ whole genome shotgun (WGS) entry which is preliminary data.</text>
</comment>